<dbReference type="SMART" id="SM00479">
    <property type="entry name" value="EXOIII"/>
    <property type="match status" value="1"/>
</dbReference>
<comment type="caution">
    <text evidence="6">The sequence shown here is derived from an EMBL/GenBank/DDBJ whole genome shotgun (WGS) entry which is preliminary data.</text>
</comment>
<dbReference type="NCBIfam" id="TIGR00573">
    <property type="entry name" value="dnaq"/>
    <property type="match status" value="1"/>
</dbReference>
<dbReference type="RefSeq" id="WP_274733641.1">
    <property type="nucleotide sequence ID" value="NZ_CAMXYX010000009.1"/>
</dbReference>
<dbReference type="CDD" id="cd06127">
    <property type="entry name" value="DEDDh"/>
    <property type="match status" value="1"/>
</dbReference>
<dbReference type="GO" id="GO:0004527">
    <property type="term" value="F:exonuclease activity"/>
    <property type="evidence" value="ECO:0007669"/>
    <property type="project" value="UniProtKB-KW"/>
</dbReference>
<dbReference type="InterPro" id="IPR036397">
    <property type="entry name" value="RNaseH_sf"/>
</dbReference>
<proteinExistence type="predicted"/>
<reference evidence="6 7" key="1">
    <citation type="submission" date="2023-02" db="EMBL/GenBank/DDBJ databases">
        <title>Defining the Infant Male Urobiome and Moving Towards Mechanisms in Urobiome Research.</title>
        <authorList>
            <person name="Reasoner S."/>
            <person name="Flores V."/>
            <person name="Van Horn G."/>
            <person name="Morales G."/>
            <person name="Peard L."/>
            <person name="Abelson B."/>
            <person name="Manuel C."/>
            <person name="Lee J."/>
            <person name="Baker B."/>
            <person name="Williams T."/>
            <person name="Schmitz J."/>
            <person name="Clayton D."/>
            <person name="Hadjifrangiskou M."/>
        </authorList>
    </citation>
    <scope>NUCLEOTIDE SEQUENCE [LARGE SCALE GENOMIC DNA]</scope>
    <source>
        <strain evidence="6 7">AS1053</strain>
    </source>
</reference>
<evidence type="ECO:0000259" key="5">
    <source>
        <dbReference type="SMART" id="SM00479"/>
    </source>
</evidence>
<evidence type="ECO:0000256" key="2">
    <source>
        <dbReference type="ARBA" id="ARBA00022801"/>
    </source>
</evidence>
<keyword evidence="3 6" id="KW-0269">Exonuclease</keyword>
<gene>
    <name evidence="6" type="ORF">PWJ81_02550</name>
</gene>
<organism evidence="6 7">
    <name type="scientific">Actinotignum sanguinis</name>
    <dbReference type="NCBI Taxonomy" id="1445614"/>
    <lineage>
        <taxon>Bacteria</taxon>
        <taxon>Bacillati</taxon>
        <taxon>Actinomycetota</taxon>
        <taxon>Actinomycetes</taxon>
        <taxon>Actinomycetales</taxon>
        <taxon>Actinomycetaceae</taxon>
        <taxon>Actinotignum</taxon>
    </lineage>
</organism>
<evidence type="ECO:0000313" key="7">
    <source>
        <dbReference type="Proteomes" id="UP001219297"/>
    </source>
</evidence>
<dbReference type="InterPro" id="IPR012337">
    <property type="entry name" value="RNaseH-like_sf"/>
</dbReference>
<dbReference type="Pfam" id="PF00929">
    <property type="entry name" value="RNase_T"/>
    <property type="match status" value="1"/>
</dbReference>
<dbReference type="Gene3D" id="3.30.420.10">
    <property type="entry name" value="Ribonuclease H-like superfamily/Ribonuclease H"/>
    <property type="match status" value="1"/>
</dbReference>
<dbReference type="PANTHER" id="PTHR30231">
    <property type="entry name" value="DNA POLYMERASE III SUBUNIT EPSILON"/>
    <property type="match status" value="1"/>
</dbReference>
<accession>A0ABT5V4Q9</accession>
<dbReference type="PANTHER" id="PTHR30231:SF4">
    <property type="entry name" value="PROTEIN NEN2"/>
    <property type="match status" value="1"/>
</dbReference>
<dbReference type="Proteomes" id="UP001219297">
    <property type="component" value="Unassembled WGS sequence"/>
</dbReference>
<keyword evidence="2" id="KW-0378">Hydrolase</keyword>
<dbReference type="EMBL" id="JARBHI010000004">
    <property type="protein sequence ID" value="MDE1655946.1"/>
    <property type="molecule type" value="Genomic_DNA"/>
</dbReference>
<evidence type="ECO:0000313" key="6">
    <source>
        <dbReference type="EMBL" id="MDE1655946.1"/>
    </source>
</evidence>
<feature type="domain" description="Exonuclease" evidence="5">
    <location>
        <begin position="12"/>
        <end position="178"/>
    </location>
</feature>
<sequence>MALSHAHGSSLGYAALDLETTGLDARTDRIVEIGVVLLDEQGSPEREWESLVNPLRPMGATEIHGVRGAEVAQAPSFSELLPQVERLLRGRILVAHNVRFDLAFLNEAFRRAGSPLHIPRNAAVCTMDLSRIYLPEGRHSLMAVAQRAGIAIEEHHRAITDARMCGRLLAEYLRREARGQRYATRARSRDGREITAAAWDDARRHAAEIIWPTPLFDVEFRSVRCKRRAPRGHAEPAAASFTPGSHAAPANGSGGAA</sequence>
<dbReference type="InterPro" id="IPR013520">
    <property type="entry name" value="Ribonucl_H"/>
</dbReference>
<keyword evidence="1" id="KW-0540">Nuclease</keyword>
<dbReference type="GeneID" id="83608619"/>
<evidence type="ECO:0000256" key="4">
    <source>
        <dbReference type="SAM" id="MobiDB-lite"/>
    </source>
</evidence>
<feature type="region of interest" description="Disordered" evidence="4">
    <location>
        <begin position="231"/>
        <end position="257"/>
    </location>
</feature>
<dbReference type="InterPro" id="IPR006054">
    <property type="entry name" value="DnaQ"/>
</dbReference>
<name>A0ABT5V4Q9_9ACTO</name>
<keyword evidence="7" id="KW-1185">Reference proteome</keyword>
<protein>
    <submittedName>
        <fullName evidence="6">3'-5' exonuclease</fullName>
    </submittedName>
</protein>
<evidence type="ECO:0000256" key="1">
    <source>
        <dbReference type="ARBA" id="ARBA00022722"/>
    </source>
</evidence>
<evidence type="ECO:0000256" key="3">
    <source>
        <dbReference type="ARBA" id="ARBA00022839"/>
    </source>
</evidence>
<dbReference type="SUPFAM" id="SSF53098">
    <property type="entry name" value="Ribonuclease H-like"/>
    <property type="match status" value="1"/>
</dbReference>